<proteinExistence type="predicted"/>
<keyword evidence="1" id="KW-0472">Membrane</keyword>
<dbReference type="EMBL" id="GGFL01008158">
    <property type="protein sequence ID" value="MBW72336.1"/>
    <property type="molecule type" value="Transcribed_RNA"/>
</dbReference>
<organism evidence="2">
    <name type="scientific">Anopheles darlingi</name>
    <name type="common">Mosquito</name>
    <dbReference type="NCBI Taxonomy" id="43151"/>
    <lineage>
        <taxon>Eukaryota</taxon>
        <taxon>Metazoa</taxon>
        <taxon>Ecdysozoa</taxon>
        <taxon>Arthropoda</taxon>
        <taxon>Hexapoda</taxon>
        <taxon>Insecta</taxon>
        <taxon>Pterygota</taxon>
        <taxon>Neoptera</taxon>
        <taxon>Endopterygota</taxon>
        <taxon>Diptera</taxon>
        <taxon>Nematocera</taxon>
        <taxon>Culicoidea</taxon>
        <taxon>Culicidae</taxon>
        <taxon>Anophelinae</taxon>
        <taxon>Anopheles</taxon>
    </lineage>
</organism>
<feature type="transmembrane region" description="Helical" evidence="1">
    <location>
        <begin position="7"/>
        <end position="28"/>
    </location>
</feature>
<reference evidence="2" key="1">
    <citation type="submission" date="2018-01" db="EMBL/GenBank/DDBJ databases">
        <title>An insight into the sialome of Amazonian anophelines.</title>
        <authorList>
            <person name="Ribeiro J.M."/>
            <person name="Scarpassa V."/>
            <person name="Calvo E."/>
        </authorList>
    </citation>
    <scope>NUCLEOTIDE SEQUENCE</scope>
</reference>
<sequence>MLFFILLGCKANLIICFLLISLILLLKYPKSSNSCPAGVQTLFVAFGFYYYFFFPKASAVAGATGGAFLRQTNGWRAR</sequence>
<keyword evidence="1" id="KW-1133">Transmembrane helix</keyword>
<evidence type="ECO:0000256" key="1">
    <source>
        <dbReference type="SAM" id="Phobius"/>
    </source>
</evidence>
<feature type="transmembrane region" description="Helical" evidence="1">
    <location>
        <begin position="48"/>
        <end position="69"/>
    </location>
</feature>
<evidence type="ECO:0000313" key="2">
    <source>
        <dbReference type="EMBL" id="MBW72336.1"/>
    </source>
</evidence>
<accession>A0A2M4D463</accession>
<dbReference type="AlphaFoldDB" id="A0A2M4D463"/>
<keyword evidence="1" id="KW-0812">Transmembrane</keyword>
<protein>
    <submittedName>
        <fullName evidence="2">Uncharacterized protein</fullName>
    </submittedName>
</protein>
<name>A0A2M4D463_ANODA</name>